<keyword evidence="4 8" id="KW-1133">Transmembrane helix</keyword>
<dbReference type="SMART" id="SM00248">
    <property type="entry name" value="ANK"/>
    <property type="match status" value="6"/>
</dbReference>
<feature type="transmembrane region" description="Helical" evidence="8">
    <location>
        <begin position="241"/>
        <end position="256"/>
    </location>
</feature>
<dbReference type="SUPFAM" id="SSF48403">
    <property type="entry name" value="Ankyrin repeat"/>
    <property type="match status" value="1"/>
</dbReference>
<gene>
    <name evidence="10" type="ORF">M0811_07008</name>
</gene>
<feature type="repeat" description="ANK" evidence="7">
    <location>
        <begin position="33"/>
        <end position="65"/>
    </location>
</feature>
<dbReference type="PROSITE" id="PS50216">
    <property type="entry name" value="DHHC"/>
    <property type="match status" value="1"/>
</dbReference>
<evidence type="ECO:0000259" key="9">
    <source>
        <dbReference type="Pfam" id="PF01529"/>
    </source>
</evidence>
<dbReference type="PROSITE" id="PS50088">
    <property type="entry name" value="ANK_REPEAT"/>
    <property type="match status" value="6"/>
</dbReference>
<protein>
    <recommendedName>
        <fullName evidence="8">Palmitoyltransferase</fullName>
        <ecNumber evidence="8">2.3.1.225</ecNumber>
    </recommendedName>
</protein>
<reference evidence="10" key="1">
    <citation type="submission" date="2022-10" db="EMBL/GenBank/DDBJ databases">
        <title>Novel sulphate-reducing endosymbionts in the free-living metamonad Anaeramoeba.</title>
        <authorList>
            <person name="Jerlstrom-Hultqvist J."/>
            <person name="Cepicka I."/>
            <person name="Gallot-Lavallee L."/>
            <person name="Salas-Leiva D."/>
            <person name="Curtis B.A."/>
            <person name="Zahonova K."/>
            <person name="Pipaliya S."/>
            <person name="Dacks J."/>
            <person name="Roger A.J."/>
        </authorList>
    </citation>
    <scope>NUCLEOTIDE SEQUENCE</scope>
    <source>
        <strain evidence="10">BMAN</strain>
    </source>
</reference>
<evidence type="ECO:0000256" key="7">
    <source>
        <dbReference type="PROSITE-ProRule" id="PRU00023"/>
    </source>
</evidence>
<dbReference type="Pfam" id="PF00023">
    <property type="entry name" value="Ank"/>
    <property type="match status" value="1"/>
</dbReference>
<name>A0A9Q0LRW6_ANAIG</name>
<comment type="caution">
    <text evidence="10">The sequence shown here is derived from an EMBL/GenBank/DDBJ whole genome shotgun (WGS) entry which is preliminary data.</text>
</comment>
<dbReference type="OMA" id="NINAHHG"/>
<feature type="repeat" description="ANK" evidence="7">
    <location>
        <begin position="133"/>
        <end position="165"/>
    </location>
</feature>
<dbReference type="AlphaFoldDB" id="A0A9Q0LRW6"/>
<dbReference type="PROSITE" id="PS50297">
    <property type="entry name" value="ANK_REP_REGION"/>
    <property type="match status" value="5"/>
</dbReference>
<comment type="similarity">
    <text evidence="8">Belongs to the DHHC palmitoyltransferase family.</text>
</comment>
<dbReference type="PANTHER" id="PTHR24134">
    <property type="entry name" value="ANKYRIN REPEAT-CONTAINING PROTEIN DDB_G0279043"/>
    <property type="match status" value="1"/>
</dbReference>
<accession>A0A9Q0LRW6</accession>
<feature type="domain" description="Palmitoyltransferase DHHC" evidence="9">
    <location>
        <begin position="374"/>
        <end position="506"/>
    </location>
</feature>
<keyword evidence="8" id="KW-0808">Transferase</keyword>
<keyword evidence="5 7" id="KW-0040">ANK repeat</keyword>
<keyword evidence="11" id="KW-1185">Reference proteome</keyword>
<dbReference type="PANTHER" id="PTHR24134:SF9">
    <property type="entry name" value="ANKYRIN REPEAT AND SOCS BOX PROTEIN 8"/>
    <property type="match status" value="1"/>
</dbReference>
<keyword evidence="3" id="KW-0677">Repeat</keyword>
<keyword evidence="2 8" id="KW-0812">Transmembrane</keyword>
<sequence length="597" mass="68911">MEKSLHKFSSIGNFQMVKDLIDNGADVNELDSNGFSPLFYTSNNNSFEIAQYLINNGAQVEIYSGDLGQSPLHWACIMGALEVAYILIENGADIKKKDGQGYTALHLAVQHGQILIAHLLLSKGVPIDIKDSSNHSPLHWTIFKSHDKTSYYLISRGANLNLQDINGNTPLHWAVYTKNTKMIQLLMDKEVNLELKNSEGKLAIQAAEDLPERNTINFIRKIQIEKDILSKKILGMSHKKFFAILPFLVELIIFLVNSYLKFSSGAAISFIIFWILKKWIQNYPKFEPNPIPFGIALSAYAFINITYLLKLRNYLPIFSSRSIITFVIFDILCLVLFIRLITKDPGKIKDPPLDIQKRLQEYISDPKTKRKLLQSSFCPFCAIEMPLRSHHERNSNRCIAHFDHYCIWVLNAVGEDNYHAFIGFTFVYPSILISFVNLIFQALFAEPTLTDFHKFSIFQIIRNIYANQTFLFLNILQSIPLILWGFALFIQYAYLIAINSTSYEKLARTEMGYFWETGSFHNPFKFKNPILNYLQFFKLKKVVDWRKVYTIQEYNSIIKRSEKAQRKIISIPNDSKNEVLLDNDNNNNNNNSKQKNQ</sequence>
<evidence type="ECO:0000256" key="2">
    <source>
        <dbReference type="ARBA" id="ARBA00022692"/>
    </source>
</evidence>
<keyword evidence="8" id="KW-0012">Acyltransferase</keyword>
<evidence type="ECO:0000313" key="10">
    <source>
        <dbReference type="EMBL" id="KAJ5076145.1"/>
    </source>
</evidence>
<dbReference type="Gene3D" id="1.25.40.20">
    <property type="entry name" value="Ankyrin repeat-containing domain"/>
    <property type="match status" value="1"/>
</dbReference>
<comment type="subcellular location">
    <subcellularLocation>
        <location evidence="1">Membrane</location>
        <topology evidence="1">Multi-pass membrane protein</topology>
    </subcellularLocation>
</comment>
<evidence type="ECO:0000256" key="1">
    <source>
        <dbReference type="ARBA" id="ARBA00004141"/>
    </source>
</evidence>
<feature type="transmembrane region" description="Helical" evidence="8">
    <location>
        <begin position="420"/>
        <end position="444"/>
    </location>
</feature>
<dbReference type="Pfam" id="PF01529">
    <property type="entry name" value="DHHC"/>
    <property type="match status" value="1"/>
</dbReference>
<dbReference type="GO" id="GO:0019706">
    <property type="term" value="F:protein-cysteine S-palmitoyltransferase activity"/>
    <property type="evidence" value="ECO:0007669"/>
    <property type="project" value="UniProtKB-EC"/>
</dbReference>
<feature type="repeat" description="ANK" evidence="7">
    <location>
        <begin position="166"/>
        <end position="198"/>
    </location>
</feature>
<feature type="transmembrane region" description="Helical" evidence="8">
    <location>
        <begin position="321"/>
        <end position="341"/>
    </location>
</feature>
<dbReference type="Proteomes" id="UP001149090">
    <property type="component" value="Unassembled WGS sequence"/>
</dbReference>
<evidence type="ECO:0000313" key="11">
    <source>
        <dbReference type="Proteomes" id="UP001149090"/>
    </source>
</evidence>
<dbReference type="InterPro" id="IPR036770">
    <property type="entry name" value="Ankyrin_rpt-contain_sf"/>
</dbReference>
<organism evidence="10 11">
    <name type="scientific">Anaeramoeba ignava</name>
    <name type="common">Anaerobic marine amoeba</name>
    <dbReference type="NCBI Taxonomy" id="1746090"/>
    <lineage>
        <taxon>Eukaryota</taxon>
        <taxon>Metamonada</taxon>
        <taxon>Anaeramoebidae</taxon>
        <taxon>Anaeramoeba</taxon>
    </lineage>
</organism>
<evidence type="ECO:0000256" key="8">
    <source>
        <dbReference type="RuleBase" id="RU079119"/>
    </source>
</evidence>
<evidence type="ECO:0000256" key="4">
    <source>
        <dbReference type="ARBA" id="ARBA00022989"/>
    </source>
</evidence>
<feature type="transmembrane region" description="Helical" evidence="8">
    <location>
        <begin position="475"/>
        <end position="498"/>
    </location>
</feature>
<comment type="domain">
    <text evidence="8">The DHHC domain is required for palmitoyltransferase activity.</text>
</comment>
<dbReference type="GO" id="GO:0016020">
    <property type="term" value="C:membrane"/>
    <property type="evidence" value="ECO:0007669"/>
    <property type="project" value="UniProtKB-SubCell"/>
</dbReference>
<feature type="transmembrane region" description="Helical" evidence="8">
    <location>
        <begin position="291"/>
        <end position="309"/>
    </location>
</feature>
<evidence type="ECO:0000256" key="5">
    <source>
        <dbReference type="ARBA" id="ARBA00023043"/>
    </source>
</evidence>
<dbReference type="Pfam" id="PF12796">
    <property type="entry name" value="Ank_2"/>
    <property type="match status" value="2"/>
</dbReference>
<keyword evidence="6 8" id="KW-0472">Membrane</keyword>
<dbReference type="EC" id="2.3.1.225" evidence="8"/>
<proteinExistence type="inferred from homology"/>
<feature type="repeat" description="ANK" evidence="7">
    <location>
        <begin position="1"/>
        <end position="32"/>
    </location>
</feature>
<evidence type="ECO:0000256" key="6">
    <source>
        <dbReference type="ARBA" id="ARBA00023136"/>
    </source>
</evidence>
<dbReference type="InterPro" id="IPR002110">
    <property type="entry name" value="Ankyrin_rpt"/>
</dbReference>
<evidence type="ECO:0000256" key="3">
    <source>
        <dbReference type="ARBA" id="ARBA00022737"/>
    </source>
</evidence>
<dbReference type="EMBL" id="JAPDFW010000063">
    <property type="protein sequence ID" value="KAJ5076145.1"/>
    <property type="molecule type" value="Genomic_DNA"/>
</dbReference>
<feature type="repeat" description="ANK" evidence="7">
    <location>
        <begin position="100"/>
        <end position="132"/>
    </location>
</feature>
<comment type="catalytic activity">
    <reaction evidence="8">
        <text>L-cysteinyl-[protein] + hexadecanoyl-CoA = S-hexadecanoyl-L-cysteinyl-[protein] + CoA</text>
        <dbReference type="Rhea" id="RHEA:36683"/>
        <dbReference type="Rhea" id="RHEA-COMP:10131"/>
        <dbReference type="Rhea" id="RHEA-COMP:11032"/>
        <dbReference type="ChEBI" id="CHEBI:29950"/>
        <dbReference type="ChEBI" id="CHEBI:57287"/>
        <dbReference type="ChEBI" id="CHEBI:57379"/>
        <dbReference type="ChEBI" id="CHEBI:74151"/>
        <dbReference type="EC" id="2.3.1.225"/>
    </reaction>
</comment>
<dbReference type="OrthoDB" id="6781668at2759"/>
<feature type="repeat" description="ANK" evidence="7">
    <location>
        <begin position="67"/>
        <end position="99"/>
    </location>
</feature>
<dbReference type="InterPro" id="IPR001594">
    <property type="entry name" value="Palmitoyltrfase_DHHC"/>
</dbReference>